<keyword evidence="1" id="KW-0812">Transmembrane</keyword>
<dbReference type="Proteomes" id="UP000008386">
    <property type="component" value="Chromosome"/>
</dbReference>
<sequence length="182" mass="20082">MVYLADVRNSGLEGNVLLVVGGLLQVGGLIGKVLGSLIQLAGLLMLYSAVRGFAERSGRESAKNNFLKSLLIGIGGTGLWLVLIAKAPTFRSGLATYFYAMGTFAIVLIASMYFERRVWMEFFYATRTEKFRDAANLLWYGALLSFLIIGFFIGLVGRILLILAFADMPRRIEGGERPQWTL</sequence>
<dbReference type="AlphaFoldDB" id="F8AEU2"/>
<evidence type="ECO:0000313" key="2">
    <source>
        <dbReference type="EMBL" id="AEH24774.1"/>
    </source>
</evidence>
<dbReference type="KEGG" id="pya:PYCH_10930"/>
<organism evidence="2 3">
    <name type="scientific">Pyrococcus yayanosii (strain CH1 / JCM 16557)</name>
    <dbReference type="NCBI Taxonomy" id="529709"/>
    <lineage>
        <taxon>Archaea</taxon>
        <taxon>Methanobacteriati</taxon>
        <taxon>Methanobacteriota</taxon>
        <taxon>Thermococci</taxon>
        <taxon>Thermococcales</taxon>
        <taxon>Thermococcaceae</taxon>
        <taxon>Pyrococcus</taxon>
    </lineage>
</organism>
<evidence type="ECO:0008006" key="4">
    <source>
        <dbReference type="Google" id="ProtNLM"/>
    </source>
</evidence>
<evidence type="ECO:0000313" key="3">
    <source>
        <dbReference type="Proteomes" id="UP000008386"/>
    </source>
</evidence>
<name>F8AEU2_PYRYC</name>
<dbReference type="OrthoDB" id="86307at2157"/>
<feature type="transmembrane region" description="Helical" evidence="1">
    <location>
        <begin position="66"/>
        <end position="85"/>
    </location>
</feature>
<proteinExistence type="predicted"/>
<dbReference type="eggNOG" id="arCOG01644">
    <property type="taxonomic scope" value="Archaea"/>
</dbReference>
<dbReference type="InterPro" id="IPR010397">
    <property type="entry name" value="DUF996"/>
</dbReference>
<gene>
    <name evidence="2" type="ordered locus">PYCH_10930</name>
</gene>
<dbReference type="RefSeq" id="WP_013905830.1">
    <property type="nucleotide sequence ID" value="NC_015680.1"/>
</dbReference>
<feature type="transmembrane region" description="Helical" evidence="1">
    <location>
        <begin position="97"/>
        <end position="116"/>
    </location>
</feature>
<dbReference type="Pfam" id="PF06195">
    <property type="entry name" value="DUF996"/>
    <property type="match status" value="1"/>
</dbReference>
<keyword evidence="1" id="KW-0472">Membrane</keyword>
<dbReference type="STRING" id="529709.PYCH_10930"/>
<accession>F8AEU2</accession>
<dbReference type="EMBL" id="CP002779">
    <property type="protein sequence ID" value="AEH24774.1"/>
    <property type="molecule type" value="Genomic_DNA"/>
</dbReference>
<protein>
    <recommendedName>
        <fullName evidence="4">DUF996 domain-containing protein</fullName>
    </recommendedName>
</protein>
<dbReference type="GeneID" id="10837667"/>
<feature type="transmembrane region" description="Helical" evidence="1">
    <location>
        <begin position="137"/>
        <end position="166"/>
    </location>
</feature>
<keyword evidence="1" id="KW-1133">Transmembrane helix</keyword>
<dbReference type="HOGENOM" id="CLU_105758_1_0_2"/>
<keyword evidence="3" id="KW-1185">Reference proteome</keyword>
<reference evidence="2 3" key="1">
    <citation type="journal article" date="2011" name="J. Bacteriol.">
        <title>Complete genome sequence of the obligate piezophilic hyperthermophilic archaeon Pyrococcus yayanosii CH1.</title>
        <authorList>
            <person name="Jun X."/>
            <person name="Lupeng L."/>
            <person name="Minjuan X."/>
            <person name="Oger P."/>
            <person name="Fengping W."/>
            <person name="Jebbar M."/>
            <person name="Xiang X."/>
        </authorList>
    </citation>
    <scope>NUCLEOTIDE SEQUENCE [LARGE SCALE GENOMIC DNA]</scope>
    <source>
        <strain evidence="3">CH1 / JCM 16557</strain>
    </source>
</reference>
<evidence type="ECO:0000256" key="1">
    <source>
        <dbReference type="SAM" id="Phobius"/>
    </source>
</evidence>